<dbReference type="RefSeq" id="WP_048848316.1">
    <property type="nucleotide sequence ID" value="NZ_BALE01000012.1"/>
</dbReference>
<gene>
    <name evidence="1" type="ORF">Tasa_012_098</name>
</gene>
<dbReference type="PANTHER" id="PTHR40036">
    <property type="entry name" value="MACROCIN O-METHYLTRANSFERASE"/>
    <property type="match status" value="1"/>
</dbReference>
<organism evidence="1 2">
    <name type="scientific">Tanticharoenia sakaeratensis NBRC 103193</name>
    <dbReference type="NCBI Taxonomy" id="1231623"/>
    <lineage>
        <taxon>Bacteria</taxon>
        <taxon>Pseudomonadati</taxon>
        <taxon>Pseudomonadota</taxon>
        <taxon>Alphaproteobacteria</taxon>
        <taxon>Acetobacterales</taxon>
        <taxon>Acetobacteraceae</taxon>
        <taxon>Tanticharoenia</taxon>
    </lineage>
</organism>
<reference evidence="1 2" key="1">
    <citation type="submission" date="2012-10" db="EMBL/GenBank/DDBJ databases">
        <title>Genome sequencing of Tanticharoenia sakaeratensis NBRC 103193.</title>
        <authorList>
            <person name="Azuma Y."/>
            <person name="Hadano H."/>
            <person name="Hirakawa H."/>
            <person name="Matsushita K."/>
        </authorList>
    </citation>
    <scope>NUCLEOTIDE SEQUENCE [LARGE SCALE GENOMIC DNA]</scope>
    <source>
        <strain evidence="1 2">NBRC 103193</strain>
    </source>
</reference>
<dbReference type="PANTHER" id="PTHR40036:SF1">
    <property type="entry name" value="MACROCIN O-METHYLTRANSFERASE"/>
    <property type="match status" value="1"/>
</dbReference>
<sequence>MWMRNEAMRRFIGRNKIARALTFGMQNILQTRLLSGHKHPETLGRLRDCRKRAHSLLSADESFIVHEIASAQSRLPGDFAEFGVYRGASAHLIGSVKGARRLHLFDTFDGLPDMGGKDEPVFHKGQFTGTLNAVRDLMRNIPDVAFHQGMFPDSTAGLEQLRFSFVHLDVDLHDATLAGLRYFYPRMVPGGIILTHDYSIVDGVRRAFRTFLADRPEGVIELPTTQAMIVRQAADHAQAMAA</sequence>
<keyword evidence="2" id="KW-1185">Reference proteome</keyword>
<evidence type="ECO:0008006" key="3">
    <source>
        <dbReference type="Google" id="ProtNLM"/>
    </source>
</evidence>
<dbReference type="STRING" id="1231623.Tasa_012_098"/>
<dbReference type="Pfam" id="PF05711">
    <property type="entry name" value="TylF"/>
    <property type="match status" value="1"/>
</dbReference>
<dbReference type="Gene3D" id="3.40.50.150">
    <property type="entry name" value="Vaccinia Virus protein VP39"/>
    <property type="match status" value="1"/>
</dbReference>
<dbReference type="AlphaFoldDB" id="A0A0D6MJW5"/>
<evidence type="ECO:0000313" key="1">
    <source>
        <dbReference type="EMBL" id="GAN53922.1"/>
    </source>
</evidence>
<proteinExistence type="predicted"/>
<dbReference type="OrthoDB" id="9811332at2"/>
<dbReference type="Proteomes" id="UP000032679">
    <property type="component" value="Unassembled WGS sequence"/>
</dbReference>
<dbReference type="EMBL" id="BALE01000012">
    <property type="protein sequence ID" value="GAN53922.1"/>
    <property type="molecule type" value="Genomic_DNA"/>
</dbReference>
<evidence type="ECO:0000313" key="2">
    <source>
        <dbReference type="Proteomes" id="UP000032679"/>
    </source>
</evidence>
<dbReference type="SUPFAM" id="SSF53335">
    <property type="entry name" value="S-adenosyl-L-methionine-dependent methyltransferases"/>
    <property type="match status" value="1"/>
</dbReference>
<protein>
    <recommendedName>
        <fullName evidence="3">Macrocin-O-methyltransferase</fullName>
    </recommendedName>
</protein>
<accession>A0A0D6MJW5</accession>
<comment type="caution">
    <text evidence="1">The sequence shown here is derived from an EMBL/GenBank/DDBJ whole genome shotgun (WGS) entry which is preliminary data.</text>
</comment>
<dbReference type="InterPro" id="IPR008884">
    <property type="entry name" value="TylF_MeTrfase"/>
</dbReference>
<dbReference type="InterPro" id="IPR029063">
    <property type="entry name" value="SAM-dependent_MTases_sf"/>
</dbReference>
<name>A0A0D6MJW5_9PROT</name>